<organism evidence="1">
    <name type="scientific">Hyperionvirus sp</name>
    <dbReference type="NCBI Taxonomy" id="2487770"/>
    <lineage>
        <taxon>Viruses</taxon>
        <taxon>Varidnaviria</taxon>
        <taxon>Bamfordvirae</taxon>
        <taxon>Nucleocytoviricota</taxon>
        <taxon>Megaviricetes</taxon>
        <taxon>Imitervirales</taxon>
        <taxon>Mimiviridae</taxon>
        <taxon>Klosneuvirinae</taxon>
    </lineage>
</organism>
<accession>A0A3G5AG83</accession>
<sequence>MAAAKAAWAFVPKAFIEFAICEQVEPCWIHETPKRFLRAGDKCECDFKYRLCRVQAEFPDEKISRETAFEITVEADSEVQGKEYGDTPDSFPVKEGASKFTMALSKEISRDDEATIIEPYVATLKYLFGVGTLIDSLRGKINRDKRLKKSIDRKEYALDIDSIESRFSVKAAGIRICSDKRHEGTADILEAKLIHLLLQSEIEPLFTQDLKKDNPHMGTKKKAR</sequence>
<evidence type="ECO:0000313" key="1">
    <source>
        <dbReference type="EMBL" id="AYV84399.1"/>
    </source>
</evidence>
<reference evidence="1" key="1">
    <citation type="submission" date="2018-10" db="EMBL/GenBank/DDBJ databases">
        <title>Hidden diversity of soil giant viruses.</title>
        <authorList>
            <person name="Schulz F."/>
            <person name="Alteio L."/>
            <person name="Goudeau D."/>
            <person name="Ryan E.M."/>
            <person name="Malmstrom R.R."/>
            <person name="Blanchard J."/>
            <person name="Woyke T."/>
        </authorList>
    </citation>
    <scope>NUCLEOTIDE SEQUENCE</scope>
    <source>
        <strain evidence="1">HYV1</strain>
    </source>
</reference>
<name>A0A3G5AG83_9VIRU</name>
<proteinExistence type="predicted"/>
<gene>
    <name evidence="1" type="ORF">Hyperionvirus24_21</name>
</gene>
<dbReference type="EMBL" id="MK072406">
    <property type="protein sequence ID" value="AYV84399.1"/>
    <property type="molecule type" value="Genomic_DNA"/>
</dbReference>
<protein>
    <submittedName>
        <fullName evidence="1">Uncharacterized protein</fullName>
    </submittedName>
</protein>